<dbReference type="RefSeq" id="WP_278018284.1">
    <property type="nucleotide sequence ID" value="NZ_JARRRY010000008.1"/>
</dbReference>
<keyword evidence="5" id="KW-0597">Phosphoprotein</keyword>
<dbReference type="Pfam" id="PF17203">
    <property type="entry name" value="sCache_3_2"/>
    <property type="match status" value="1"/>
</dbReference>
<evidence type="ECO:0000256" key="8">
    <source>
        <dbReference type="ARBA" id="ARBA00022741"/>
    </source>
</evidence>
<dbReference type="InterPro" id="IPR033463">
    <property type="entry name" value="sCache_3"/>
</dbReference>
<feature type="transmembrane region" description="Helical" evidence="14">
    <location>
        <begin position="190"/>
        <end position="207"/>
    </location>
</feature>
<dbReference type="InterPro" id="IPR039506">
    <property type="entry name" value="SPOB_a"/>
</dbReference>
<evidence type="ECO:0000256" key="10">
    <source>
        <dbReference type="ARBA" id="ARBA00022840"/>
    </source>
</evidence>
<evidence type="ECO:0000256" key="14">
    <source>
        <dbReference type="SAM" id="Phobius"/>
    </source>
</evidence>
<dbReference type="SUPFAM" id="SSF55890">
    <property type="entry name" value="Sporulation response regulatory protein Spo0B"/>
    <property type="match status" value="1"/>
</dbReference>
<name>A0ABT6H728_9BACI</name>
<dbReference type="PRINTS" id="PR00344">
    <property type="entry name" value="BCTRLSENSOR"/>
</dbReference>
<dbReference type="SUPFAM" id="SSF55785">
    <property type="entry name" value="PYP-like sensor domain (PAS domain)"/>
    <property type="match status" value="1"/>
</dbReference>
<keyword evidence="4" id="KW-1003">Cell membrane</keyword>
<dbReference type="EMBL" id="JARULN010000009">
    <property type="protein sequence ID" value="MDG5754504.1"/>
    <property type="molecule type" value="Genomic_DNA"/>
</dbReference>
<evidence type="ECO:0000256" key="3">
    <source>
        <dbReference type="ARBA" id="ARBA00012438"/>
    </source>
</evidence>
<evidence type="ECO:0000256" key="1">
    <source>
        <dbReference type="ARBA" id="ARBA00000085"/>
    </source>
</evidence>
<evidence type="ECO:0000256" key="5">
    <source>
        <dbReference type="ARBA" id="ARBA00022553"/>
    </source>
</evidence>
<evidence type="ECO:0000259" key="15">
    <source>
        <dbReference type="PROSITE" id="PS50109"/>
    </source>
</evidence>
<dbReference type="InterPro" id="IPR005467">
    <property type="entry name" value="His_kinase_dom"/>
</dbReference>
<feature type="domain" description="Histidine kinase" evidence="15">
    <location>
        <begin position="347"/>
        <end position="542"/>
    </location>
</feature>
<dbReference type="SUPFAM" id="SSF103190">
    <property type="entry name" value="Sensory domain-like"/>
    <property type="match status" value="1"/>
</dbReference>
<evidence type="ECO:0000256" key="7">
    <source>
        <dbReference type="ARBA" id="ARBA00022692"/>
    </source>
</evidence>
<keyword evidence="8" id="KW-0547">Nucleotide-binding</keyword>
<evidence type="ECO:0000313" key="17">
    <source>
        <dbReference type="Proteomes" id="UP001218246"/>
    </source>
</evidence>
<dbReference type="Proteomes" id="UP001218246">
    <property type="component" value="Unassembled WGS sequence"/>
</dbReference>
<keyword evidence="10" id="KW-0067">ATP-binding</keyword>
<dbReference type="Pfam" id="PF14689">
    <property type="entry name" value="SPOB_a"/>
    <property type="match status" value="1"/>
</dbReference>
<keyword evidence="7 14" id="KW-0812">Transmembrane</keyword>
<gene>
    <name evidence="16" type="ORF">P6P90_11045</name>
</gene>
<dbReference type="EC" id="2.7.13.3" evidence="3"/>
<accession>A0ABT6H728</accession>
<dbReference type="PROSITE" id="PS50109">
    <property type="entry name" value="HIS_KIN"/>
    <property type="match status" value="1"/>
</dbReference>
<organism evidence="16 17">
    <name type="scientific">Ectobacillus antri</name>
    <dbReference type="NCBI Taxonomy" id="2486280"/>
    <lineage>
        <taxon>Bacteria</taxon>
        <taxon>Bacillati</taxon>
        <taxon>Bacillota</taxon>
        <taxon>Bacilli</taxon>
        <taxon>Bacillales</taxon>
        <taxon>Bacillaceae</taxon>
        <taxon>Ectobacillus</taxon>
    </lineage>
</organism>
<keyword evidence="17" id="KW-1185">Reference proteome</keyword>
<evidence type="ECO:0000256" key="6">
    <source>
        <dbReference type="ARBA" id="ARBA00022679"/>
    </source>
</evidence>
<reference evidence="16 17" key="1">
    <citation type="submission" date="2023-04" db="EMBL/GenBank/DDBJ databases">
        <title>Ectobacillus antri isolated from activated sludge.</title>
        <authorList>
            <person name="Yan P."/>
            <person name="Liu X."/>
        </authorList>
    </citation>
    <scope>NUCLEOTIDE SEQUENCE [LARGE SCALE GENOMIC DNA]</scope>
    <source>
        <strain evidence="16 17">C18H</strain>
    </source>
</reference>
<dbReference type="InterPro" id="IPR029151">
    <property type="entry name" value="Sensor-like_sf"/>
</dbReference>
<comment type="caution">
    <text evidence="16">The sequence shown here is derived from an EMBL/GenBank/DDBJ whole genome shotgun (WGS) entry which is preliminary data.</text>
</comment>
<keyword evidence="12" id="KW-0902">Two-component regulatory system</keyword>
<dbReference type="Gene3D" id="3.30.565.10">
    <property type="entry name" value="Histidine kinase-like ATPase, C-terminal domain"/>
    <property type="match status" value="1"/>
</dbReference>
<dbReference type="Pfam" id="PF02518">
    <property type="entry name" value="HATPase_c"/>
    <property type="match status" value="1"/>
</dbReference>
<keyword evidence="6 16" id="KW-0808">Transferase</keyword>
<evidence type="ECO:0000256" key="12">
    <source>
        <dbReference type="ARBA" id="ARBA00023012"/>
    </source>
</evidence>
<keyword evidence="11 14" id="KW-1133">Transmembrane helix</keyword>
<evidence type="ECO:0000256" key="9">
    <source>
        <dbReference type="ARBA" id="ARBA00022777"/>
    </source>
</evidence>
<evidence type="ECO:0000256" key="2">
    <source>
        <dbReference type="ARBA" id="ARBA00004651"/>
    </source>
</evidence>
<dbReference type="InterPro" id="IPR036890">
    <property type="entry name" value="HATPase_C_sf"/>
</dbReference>
<dbReference type="PANTHER" id="PTHR43547:SF10">
    <property type="entry name" value="SENSOR HISTIDINE KINASE DCUS"/>
    <property type="match status" value="1"/>
</dbReference>
<evidence type="ECO:0000256" key="4">
    <source>
        <dbReference type="ARBA" id="ARBA00022475"/>
    </source>
</evidence>
<keyword evidence="13 14" id="KW-0472">Membrane</keyword>
<keyword evidence="9 16" id="KW-0418">Kinase</keyword>
<comment type="catalytic activity">
    <reaction evidence="1">
        <text>ATP + protein L-histidine = ADP + protein N-phospho-L-histidine.</text>
        <dbReference type="EC" id="2.7.13.3"/>
    </reaction>
</comment>
<dbReference type="InterPro" id="IPR016120">
    <property type="entry name" value="Sig_transdc_His_kin_SpoOB"/>
</dbReference>
<comment type="subcellular location">
    <subcellularLocation>
        <location evidence="2">Cell membrane</location>
        <topology evidence="2">Multi-pass membrane protein</topology>
    </subcellularLocation>
</comment>
<sequence>MKTWYNFRGSIMKWRCVTGKTTLRVKIGLLVFSLVIVSSAISASLLISEVFRATEREAGQRAMSIARTTAKIESIVQHVTTPNGSSVIQPITEEIRLATNVEYIVVYDMSLIRKSHPVSSKIGTVFTGGDEGPSLSEHAYVSKAYGVKGPSVRAFVPIMQESKQVGVVVVGILSPTYMELVKRYINNIELPFFVALLVGLVGAFFLARNIKQQMFNMEPLEIAMLLEERGAVFQSIGEGVVAIDRKYCITVINPEAARILKLSNNLVGASSKEILPEVPFKEVLQSGQARYHEERVVRGTRILVSVLPISIKGKIVGAAATIRDKTEVFNLAEELTGVKQFIEALRVQNHEHRNKLHVIAGLIQLGQTKQALHYVFDVVDAQEELFLFLAERICDHSISGLLIGKISRARELGILLQIDYNSQLNEFPKNWDAGILLTVLGNLLDNSIEALQNHSASERVIRCGIYDQASSLQIIVQDNGPGIAEAVQQQIYHQGFSTKLGNNRGIGLALVERYTKSARGTIQLETSVEKGTTFTITIPKQVEEVKLCEKLQ</sequence>
<dbReference type="SMART" id="SM00387">
    <property type="entry name" value="HATPase_c"/>
    <property type="match status" value="1"/>
</dbReference>
<dbReference type="GO" id="GO:0004673">
    <property type="term" value="F:protein histidine kinase activity"/>
    <property type="evidence" value="ECO:0007669"/>
    <property type="project" value="UniProtKB-EC"/>
</dbReference>
<dbReference type="SUPFAM" id="SSF55874">
    <property type="entry name" value="ATPase domain of HSP90 chaperone/DNA topoisomerase II/histidine kinase"/>
    <property type="match status" value="1"/>
</dbReference>
<dbReference type="InterPro" id="IPR004358">
    <property type="entry name" value="Sig_transdc_His_kin-like_C"/>
</dbReference>
<dbReference type="Gene3D" id="1.10.287.130">
    <property type="match status" value="1"/>
</dbReference>
<dbReference type="InterPro" id="IPR003594">
    <property type="entry name" value="HATPase_dom"/>
</dbReference>
<dbReference type="Gene3D" id="3.30.450.20">
    <property type="entry name" value="PAS domain"/>
    <property type="match status" value="2"/>
</dbReference>
<protein>
    <recommendedName>
        <fullName evidence="3">histidine kinase</fullName>
        <ecNumber evidence="3">2.7.13.3</ecNumber>
    </recommendedName>
</protein>
<dbReference type="InterPro" id="IPR035965">
    <property type="entry name" value="PAS-like_dom_sf"/>
</dbReference>
<proteinExistence type="predicted"/>
<evidence type="ECO:0000256" key="11">
    <source>
        <dbReference type="ARBA" id="ARBA00022989"/>
    </source>
</evidence>
<evidence type="ECO:0000313" key="16">
    <source>
        <dbReference type="EMBL" id="MDG5754504.1"/>
    </source>
</evidence>
<dbReference type="PANTHER" id="PTHR43547">
    <property type="entry name" value="TWO-COMPONENT HISTIDINE KINASE"/>
    <property type="match status" value="1"/>
</dbReference>
<evidence type="ECO:0000256" key="13">
    <source>
        <dbReference type="ARBA" id="ARBA00023136"/>
    </source>
</evidence>